<dbReference type="GO" id="GO:0008874">
    <property type="term" value="F:gluconate 5-dehydrogenase activity"/>
    <property type="evidence" value="ECO:0007669"/>
    <property type="project" value="UniProtKB-EC"/>
</dbReference>
<evidence type="ECO:0000313" key="3">
    <source>
        <dbReference type="EMBL" id="RIH76821.1"/>
    </source>
</evidence>
<gene>
    <name evidence="3" type="primary">gno_2</name>
    <name evidence="3" type="ORF">Mcate_01629</name>
</gene>
<organism evidence="3 4">
    <name type="scientific">Meiothermus taiwanensis</name>
    <dbReference type="NCBI Taxonomy" id="172827"/>
    <lineage>
        <taxon>Bacteria</taxon>
        <taxon>Thermotogati</taxon>
        <taxon>Deinococcota</taxon>
        <taxon>Deinococci</taxon>
        <taxon>Thermales</taxon>
        <taxon>Thermaceae</taxon>
        <taxon>Meiothermus</taxon>
    </lineage>
</organism>
<dbReference type="CDD" id="cd11730">
    <property type="entry name" value="Tthb094_like_SDR_c"/>
    <property type="match status" value="1"/>
</dbReference>
<evidence type="ECO:0000256" key="2">
    <source>
        <dbReference type="ARBA" id="ARBA00023002"/>
    </source>
</evidence>
<dbReference type="Gene3D" id="3.40.50.720">
    <property type="entry name" value="NAD(P)-binding Rossmann-like Domain"/>
    <property type="match status" value="1"/>
</dbReference>
<dbReference type="PRINTS" id="PR00081">
    <property type="entry name" value="GDHRDH"/>
</dbReference>
<comment type="caution">
    <text evidence="3">The sequence shown here is derived from an EMBL/GenBank/DDBJ whole genome shotgun (WGS) entry which is preliminary data.</text>
</comment>
<dbReference type="InterPro" id="IPR020904">
    <property type="entry name" value="Sc_DH/Rdtase_CS"/>
</dbReference>
<dbReference type="InterPro" id="IPR002347">
    <property type="entry name" value="SDR_fam"/>
</dbReference>
<dbReference type="RefSeq" id="WP_027887120.1">
    <property type="nucleotide sequence ID" value="NZ_JBHSXZ010000048.1"/>
</dbReference>
<sequence length="210" mass="21828">MNTLLLGATGGIGQALARGLAGRVGRLWLSGRNGAVLAGLARDLGALAVPTELAHELEVQALAQEVGPLDLLIYAAGAVQKASLREQGLGDLERLSTANLTGLALVLKYAAFNPQARGVVLGVYPELIAVPGLSGYVATKLGAEGLLNVARKEFRREGVRFCLVRLPAVATGLWAPLGGAPKHALHPDEAAARILEGVLSEPMPEVLEVR</sequence>
<dbReference type="PANTHER" id="PTHR44196:SF1">
    <property type="entry name" value="DEHYDROGENASE_REDUCTASE SDR FAMILY MEMBER 7B"/>
    <property type="match status" value="1"/>
</dbReference>
<dbReference type="GO" id="GO:0016020">
    <property type="term" value="C:membrane"/>
    <property type="evidence" value="ECO:0007669"/>
    <property type="project" value="TreeGrafter"/>
</dbReference>
<proteinExistence type="inferred from homology"/>
<reference evidence="3 4" key="1">
    <citation type="submission" date="2018-08" db="EMBL/GenBank/DDBJ databases">
        <title>Meiothermus cateniformans JCM 15151 genome sequencing project.</title>
        <authorList>
            <person name="Da Costa M.S."/>
            <person name="Albuquerque L."/>
            <person name="Raposo P."/>
            <person name="Froufe H.J.C."/>
            <person name="Barroso C.S."/>
            <person name="Egas C."/>
        </authorList>
    </citation>
    <scope>NUCLEOTIDE SEQUENCE [LARGE SCALE GENOMIC DNA]</scope>
    <source>
        <strain evidence="3 4">JCM 15151</strain>
    </source>
</reference>
<protein>
    <submittedName>
        <fullName evidence="3">Gluconate 5-dehydrogenase</fullName>
        <ecNumber evidence="3">1.1.1.69</ecNumber>
    </submittedName>
</protein>
<keyword evidence="2 3" id="KW-0560">Oxidoreductase</keyword>
<dbReference type="PANTHER" id="PTHR44196">
    <property type="entry name" value="DEHYDROGENASE/REDUCTASE SDR FAMILY MEMBER 7B"/>
    <property type="match status" value="1"/>
</dbReference>
<dbReference type="AlphaFoldDB" id="A0A399E3N8"/>
<comment type="similarity">
    <text evidence="1">Belongs to the short-chain dehydrogenases/reductases (SDR) family.</text>
</comment>
<dbReference type="EMBL" id="QWKX01000036">
    <property type="protein sequence ID" value="RIH76821.1"/>
    <property type="molecule type" value="Genomic_DNA"/>
</dbReference>
<evidence type="ECO:0000313" key="4">
    <source>
        <dbReference type="Proteomes" id="UP000266089"/>
    </source>
</evidence>
<dbReference type="PROSITE" id="PS00061">
    <property type="entry name" value="ADH_SHORT"/>
    <property type="match status" value="1"/>
</dbReference>
<name>A0A399E3N8_9DEIN</name>
<dbReference type="InterPro" id="IPR036291">
    <property type="entry name" value="NAD(P)-bd_dom_sf"/>
</dbReference>
<dbReference type="EC" id="1.1.1.69" evidence="3"/>
<accession>A0A399E3N8</accession>
<dbReference type="Pfam" id="PF00106">
    <property type="entry name" value="adh_short"/>
    <property type="match status" value="1"/>
</dbReference>
<dbReference type="OrthoDB" id="32995at2"/>
<dbReference type="SUPFAM" id="SSF51735">
    <property type="entry name" value="NAD(P)-binding Rossmann-fold domains"/>
    <property type="match status" value="1"/>
</dbReference>
<evidence type="ECO:0000256" key="1">
    <source>
        <dbReference type="ARBA" id="ARBA00006484"/>
    </source>
</evidence>
<dbReference type="Proteomes" id="UP000266089">
    <property type="component" value="Unassembled WGS sequence"/>
</dbReference>